<dbReference type="RefSeq" id="XP_022153413.1">
    <property type="nucleotide sequence ID" value="XM_022297721.1"/>
</dbReference>
<accession>A0A6J1DHE1</accession>
<dbReference type="Gene3D" id="2.40.320.10">
    <property type="entry name" value="Hypothetical Protein Pfu-838710-001"/>
    <property type="match status" value="1"/>
</dbReference>
<dbReference type="OrthoDB" id="2160189at2759"/>
<evidence type="ECO:0000259" key="1">
    <source>
        <dbReference type="PROSITE" id="PS51707"/>
    </source>
</evidence>
<dbReference type="GeneID" id="111020925"/>
<protein>
    <submittedName>
        <fullName evidence="3">Triphosphate tunel metalloenzyme 3-like</fullName>
    </submittedName>
</protein>
<dbReference type="PANTHER" id="PTHR34948:SF2">
    <property type="entry name" value="TRIPHOSPHATE TUNNEL METALLOENZYME 3"/>
    <property type="match status" value="1"/>
</dbReference>
<dbReference type="Pfam" id="PF01928">
    <property type="entry name" value="CYTH"/>
    <property type="match status" value="1"/>
</dbReference>
<dbReference type="KEGG" id="mcha:111020925"/>
<reference evidence="3" key="1">
    <citation type="submission" date="2025-08" db="UniProtKB">
        <authorList>
            <consortium name="RefSeq"/>
        </authorList>
    </citation>
    <scope>IDENTIFICATION</scope>
    <source>
        <strain evidence="3">OHB3-1</strain>
    </source>
</reference>
<dbReference type="AlphaFoldDB" id="A0A6J1DHE1"/>
<dbReference type="CDD" id="cd07374">
    <property type="entry name" value="CYTH-like_Pase"/>
    <property type="match status" value="1"/>
</dbReference>
<keyword evidence="2" id="KW-1185">Reference proteome</keyword>
<dbReference type="InterPro" id="IPR033469">
    <property type="entry name" value="CYTH-like_dom_sf"/>
</dbReference>
<evidence type="ECO:0000313" key="2">
    <source>
        <dbReference type="Proteomes" id="UP000504603"/>
    </source>
</evidence>
<dbReference type="Proteomes" id="UP000504603">
    <property type="component" value="Unplaced"/>
</dbReference>
<dbReference type="InterPro" id="IPR023577">
    <property type="entry name" value="CYTH_domain"/>
</dbReference>
<name>A0A6J1DHE1_MOMCH</name>
<feature type="domain" description="CYTH" evidence="1">
    <location>
        <begin position="62"/>
        <end position="261"/>
    </location>
</feature>
<gene>
    <name evidence="3" type="primary">LOC111020925</name>
</gene>
<organism evidence="2 3">
    <name type="scientific">Momordica charantia</name>
    <name type="common">Bitter gourd</name>
    <name type="synonym">Balsam pear</name>
    <dbReference type="NCBI Taxonomy" id="3673"/>
    <lineage>
        <taxon>Eukaryota</taxon>
        <taxon>Viridiplantae</taxon>
        <taxon>Streptophyta</taxon>
        <taxon>Embryophyta</taxon>
        <taxon>Tracheophyta</taxon>
        <taxon>Spermatophyta</taxon>
        <taxon>Magnoliopsida</taxon>
        <taxon>eudicotyledons</taxon>
        <taxon>Gunneridae</taxon>
        <taxon>Pentapetalae</taxon>
        <taxon>rosids</taxon>
        <taxon>fabids</taxon>
        <taxon>Cucurbitales</taxon>
        <taxon>Cucurbitaceae</taxon>
        <taxon>Momordiceae</taxon>
        <taxon>Momordica</taxon>
    </lineage>
</organism>
<dbReference type="SMART" id="SM01118">
    <property type="entry name" value="CYTH"/>
    <property type="match status" value="1"/>
</dbReference>
<dbReference type="PROSITE" id="PS51707">
    <property type="entry name" value="CYTH"/>
    <property type="match status" value="1"/>
</dbReference>
<evidence type="ECO:0000313" key="3">
    <source>
        <dbReference type="RefSeq" id="XP_022153413.1"/>
    </source>
</evidence>
<dbReference type="SUPFAM" id="SSF55154">
    <property type="entry name" value="CYTH-like phosphatases"/>
    <property type="match status" value="1"/>
</dbReference>
<dbReference type="GO" id="GO:0016462">
    <property type="term" value="F:pyrophosphatase activity"/>
    <property type="evidence" value="ECO:0007669"/>
    <property type="project" value="UniProtKB-ARBA"/>
</dbReference>
<dbReference type="PANTHER" id="PTHR34948">
    <property type="entry name" value="OS08G0299200 PROTEIN"/>
    <property type="match status" value="1"/>
</dbReference>
<proteinExistence type="predicted"/>
<sequence length="265" mass="30151">MSLRLIPNSGDCCLLRRTTVVSKNNLQKKNRVTVSSAAKHNPSLSLRIESRIRSHVSEVNVPVEVEIKLRLADSSSHQKLSDLLSSYHLKTHVQENVFFDGANAELYSNLAVLRIRFYDDDSHCVLSLKAKPVISGGISRIEEHEEPLEPTVGRACVADPDRLQSIESSKIMERVREEYGIGKIGFVCLGGFRNVRQVYEWKGLKLELDETIFDFGINYEIECESEEPERDRNLLEELLKENGIDYSYSETSKFAVFRSGKLPQF</sequence>